<comment type="caution">
    <text evidence="1">The sequence shown here is derived from an EMBL/GenBank/DDBJ whole genome shotgun (WGS) entry which is preliminary data.</text>
</comment>
<accession>A0ABX5KFZ3</accession>
<proteinExistence type="predicted"/>
<dbReference type="Proteomes" id="UP000245712">
    <property type="component" value="Unassembled WGS sequence"/>
</dbReference>
<protein>
    <recommendedName>
        <fullName evidence="3">DUF551 domain-containing protein</fullName>
    </recommendedName>
</protein>
<keyword evidence="2" id="KW-1185">Reference proteome</keyword>
<dbReference type="EMBL" id="QEOB01000015">
    <property type="protein sequence ID" value="PVX77187.1"/>
    <property type="molecule type" value="Genomic_DNA"/>
</dbReference>
<evidence type="ECO:0000313" key="1">
    <source>
        <dbReference type="EMBL" id="PVX77187.1"/>
    </source>
</evidence>
<evidence type="ECO:0008006" key="3">
    <source>
        <dbReference type="Google" id="ProtNLM"/>
    </source>
</evidence>
<sequence>MNEWFSGNEQVPSCGDDEPRVCLVVLAGGDITLAKYAEPKNSRPYWTVDGEVTHWMYVPELPDEAKQ</sequence>
<gene>
    <name evidence="1" type="ORF">C7402_115246</name>
</gene>
<dbReference type="RefSeq" id="WP_133254579.1">
    <property type="nucleotide sequence ID" value="NZ_QEOB01000015.1"/>
</dbReference>
<reference evidence="1 2" key="1">
    <citation type="submission" date="2018-05" db="EMBL/GenBank/DDBJ databases">
        <title>Genomic Encyclopedia of Type Strains, Phase IV (KMG-V): Genome sequencing to study the core and pangenomes of soil and plant-associated prokaryotes.</title>
        <authorList>
            <person name="Whitman W."/>
        </authorList>
    </citation>
    <scope>NUCLEOTIDE SEQUENCE [LARGE SCALE GENOMIC DNA]</scope>
    <source>
        <strain evidence="1 2">SCZa-39</strain>
    </source>
</reference>
<evidence type="ECO:0000313" key="2">
    <source>
        <dbReference type="Proteomes" id="UP000245712"/>
    </source>
</evidence>
<organism evidence="1 2">
    <name type="scientific">Paraburkholderia unamae</name>
    <dbReference type="NCBI Taxonomy" id="219649"/>
    <lineage>
        <taxon>Bacteria</taxon>
        <taxon>Pseudomonadati</taxon>
        <taxon>Pseudomonadota</taxon>
        <taxon>Betaproteobacteria</taxon>
        <taxon>Burkholderiales</taxon>
        <taxon>Burkholderiaceae</taxon>
        <taxon>Paraburkholderia</taxon>
    </lineage>
</organism>
<name>A0ABX5KFZ3_9BURK</name>